<reference evidence="3" key="1">
    <citation type="journal article" date="2022" name="Int. J. Syst. Evol. Microbiol.">
        <title>Cellulosimicrobium protaetiae sp. nov., isolated from the gut of the larva of Protaetia brevitarsis seulensis.</title>
        <authorList>
            <person name="Le Han H."/>
            <person name="Nguyen T.T.H."/>
            <person name="Li Z."/>
            <person name="Shin N.R."/>
            <person name="Kim S.G."/>
        </authorList>
    </citation>
    <scope>NUCLEOTIDE SEQUENCE [LARGE SCALE GENOMIC DNA]</scope>
    <source>
        <strain evidence="3">BI34</strain>
    </source>
</reference>
<keyword evidence="2" id="KW-0238">DNA-binding</keyword>
<feature type="compositionally biased region" description="Basic and acidic residues" evidence="1">
    <location>
        <begin position="396"/>
        <end position="406"/>
    </location>
</feature>
<dbReference type="Pfam" id="PF06224">
    <property type="entry name" value="AlkZ-like"/>
    <property type="match status" value="1"/>
</dbReference>
<evidence type="ECO:0000313" key="3">
    <source>
        <dbReference type="Proteomes" id="UP000451354"/>
    </source>
</evidence>
<organism evidence="2 3">
    <name type="scientific">Cellulosimicrobium protaetiae</name>
    <dbReference type="NCBI Taxonomy" id="2587808"/>
    <lineage>
        <taxon>Bacteria</taxon>
        <taxon>Bacillati</taxon>
        <taxon>Actinomycetota</taxon>
        <taxon>Actinomycetes</taxon>
        <taxon>Micrococcales</taxon>
        <taxon>Promicromonosporaceae</taxon>
        <taxon>Cellulosimicrobium</taxon>
    </lineage>
</organism>
<dbReference type="AlphaFoldDB" id="A0A6M5UDR4"/>
<dbReference type="PANTHER" id="PTHR38479:SF2">
    <property type="entry name" value="WINGED HELIX DNA-BINDING DOMAIN-CONTAINING PROTEIN"/>
    <property type="match status" value="1"/>
</dbReference>
<feature type="region of interest" description="Disordered" evidence="1">
    <location>
        <begin position="377"/>
        <end position="406"/>
    </location>
</feature>
<dbReference type="RefSeq" id="WP_154798185.1">
    <property type="nucleotide sequence ID" value="NZ_CP052757.1"/>
</dbReference>
<dbReference type="Proteomes" id="UP000451354">
    <property type="component" value="Chromosome"/>
</dbReference>
<dbReference type="GO" id="GO:0003677">
    <property type="term" value="F:DNA binding"/>
    <property type="evidence" value="ECO:0007669"/>
    <property type="project" value="UniProtKB-KW"/>
</dbReference>
<evidence type="ECO:0000256" key="1">
    <source>
        <dbReference type="SAM" id="MobiDB-lite"/>
    </source>
</evidence>
<accession>A0A6M5UDR4</accession>
<protein>
    <submittedName>
        <fullName evidence="2">Winged helix DNA-binding domain-containing protein</fullName>
    </submittedName>
</protein>
<dbReference type="EMBL" id="CP052757">
    <property type="protein sequence ID" value="QJW36134.1"/>
    <property type="molecule type" value="Genomic_DNA"/>
</dbReference>
<dbReference type="KEGG" id="cprt:FIC82_007885"/>
<gene>
    <name evidence="2" type="ORF">FIC82_007885</name>
</gene>
<feature type="compositionally biased region" description="Low complexity" evidence="1">
    <location>
        <begin position="377"/>
        <end position="394"/>
    </location>
</feature>
<proteinExistence type="predicted"/>
<sequence length="440" mass="46430">MPDGRFGPRLSHDDLNRALLARQHLDAPRDASVVDEVRHLVGLQSQVPSSPYPALWSRLAAFAPDDLGSLLTDREVVRVATLRGTVHLVAAEDALGLTALVRPTLAAYLRAKNQHGTSLADVDLDDLEEVARDLLAEPLTSVELGQRLARRWPDVDPKHLAYGARCLLPLVQVPPRGLWGASGPGTTTTWTTAQAWLGRTDAVLDAVAHDTDPDAVLATRVGLVRRYLAAFGPASVVDAQRWAGLTRLKAAFDVLRPGLVTFTGPDGKELFDLPDAPRPPGDAPVPTILAGDFDNLVLAHDDRTRVLGDVPVKSVVSVNGQVAATVLVDGRVAGAWTARPAGATASRRAVRATAEGTPTSATAHAVVEVEVRPLHGPAGATSARAAPTAAGSDAVTARDARRSPADRLGDPAVIDALVARAEDWVRCAWPGARAHVAVLE</sequence>
<dbReference type="OrthoDB" id="9148135at2"/>
<name>A0A6M5UDR4_9MICO</name>
<dbReference type="PANTHER" id="PTHR38479">
    <property type="entry name" value="LMO0824 PROTEIN"/>
    <property type="match status" value="1"/>
</dbReference>
<keyword evidence="3" id="KW-1185">Reference proteome</keyword>
<evidence type="ECO:0000313" key="2">
    <source>
        <dbReference type="EMBL" id="QJW36134.1"/>
    </source>
</evidence>
<dbReference type="InterPro" id="IPR009351">
    <property type="entry name" value="AlkZ-like"/>
</dbReference>